<feature type="compositionally biased region" description="Low complexity" evidence="2">
    <location>
        <begin position="285"/>
        <end position="296"/>
    </location>
</feature>
<protein>
    <submittedName>
        <fullName evidence="3">Uncharacterized protein</fullName>
    </submittedName>
</protein>
<feature type="compositionally biased region" description="Basic and acidic residues" evidence="2">
    <location>
        <begin position="271"/>
        <end position="282"/>
    </location>
</feature>
<evidence type="ECO:0000256" key="1">
    <source>
        <dbReference type="SAM" id="Coils"/>
    </source>
</evidence>
<proteinExistence type="predicted"/>
<organism evidence="3 4">
    <name type="scientific">Streptomyces flavidovirens</name>
    <dbReference type="NCBI Taxonomy" id="67298"/>
    <lineage>
        <taxon>Bacteria</taxon>
        <taxon>Bacillati</taxon>
        <taxon>Actinomycetota</taxon>
        <taxon>Actinomycetes</taxon>
        <taxon>Kitasatosporales</taxon>
        <taxon>Streptomycetaceae</taxon>
        <taxon>Streptomyces</taxon>
    </lineage>
</organism>
<accession>A0ABW6R8P8</accession>
<feature type="region of interest" description="Disordered" evidence="2">
    <location>
        <begin position="271"/>
        <end position="329"/>
    </location>
</feature>
<sequence length="329" mass="35654">MTEQLRRSHGDEGADSAMSLAHSVTFQLGEYRDRSHGDLRDQTDSGVRVECHAECLLTGSLVILAPWSDTSSVAVSALVATLIGSAGARTRRSCMVRPLPTRSPVGYRRDGRPIFPIVGASSEDETNEHLDDADNGGGQEQQVTVTQDRLGKMLTREKAQGERAAIKRLLSTLGFDTPKALTEFVTVQREAEQAALSEVERREQVAAERELQAARREELAAERERAALRRTALVSLGAEGDDLVDAERLLAIDDEDADEAQISAAAEALRSRRPELFGEGRRQVPAAPDGAPAGRGPQRKTPVSRPGSAGLEMARRRGLVPQAEFSDAR</sequence>
<evidence type="ECO:0000256" key="2">
    <source>
        <dbReference type="SAM" id="MobiDB-lite"/>
    </source>
</evidence>
<comment type="caution">
    <text evidence="3">The sequence shown here is derived from an EMBL/GenBank/DDBJ whole genome shotgun (WGS) entry which is preliminary data.</text>
</comment>
<keyword evidence="1" id="KW-0175">Coiled coil</keyword>
<feature type="region of interest" description="Disordered" evidence="2">
    <location>
        <begin position="118"/>
        <end position="142"/>
    </location>
</feature>
<evidence type="ECO:0000313" key="4">
    <source>
        <dbReference type="Proteomes" id="UP001601976"/>
    </source>
</evidence>
<dbReference type="Proteomes" id="UP001601976">
    <property type="component" value="Unassembled WGS sequence"/>
</dbReference>
<feature type="coiled-coil region" evidence="1">
    <location>
        <begin position="197"/>
        <end position="231"/>
    </location>
</feature>
<keyword evidence="4" id="KW-1185">Reference proteome</keyword>
<dbReference type="RefSeq" id="WP_387893783.1">
    <property type="nucleotide sequence ID" value="NZ_JBIAPK010000001.1"/>
</dbReference>
<dbReference type="EMBL" id="JBIAPK010000001">
    <property type="protein sequence ID" value="MFF3337875.1"/>
    <property type="molecule type" value="Genomic_DNA"/>
</dbReference>
<name>A0ABW6R8P8_9ACTN</name>
<evidence type="ECO:0000313" key="3">
    <source>
        <dbReference type="EMBL" id="MFF3337875.1"/>
    </source>
</evidence>
<gene>
    <name evidence="3" type="ORF">ACFYWW_03920</name>
</gene>
<reference evidence="3 4" key="1">
    <citation type="submission" date="2024-10" db="EMBL/GenBank/DDBJ databases">
        <title>The Natural Products Discovery Center: Release of the First 8490 Sequenced Strains for Exploring Actinobacteria Biosynthetic Diversity.</title>
        <authorList>
            <person name="Kalkreuter E."/>
            <person name="Kautsar S.A."/>
            <person name="Yang D."/>
            <person name="Bader C.D."/>
            <person name="Teijaro C.N."/>
            <person name="Fluegel L."/>
            <person name="Davis C.M."/>
            <person name="Simpson J.R."/>
            <person name="Lauterbach L."/>
            <person name="Steele A.D."/>
            <person name="Gui C."/>
            <person name="Meng S."/>
            <person name="Li G."/>
            <person name="Viehrig K."/>
            <person name="Ye F."/>
            <person name="Su P."/>
            <person name="Kiefer A.F."/>
            <person name="Nichols A."/>
            <person name="Cepeda A.J."/>
            <person name="Yan W."/>
            <person name="Fan B."/>
            <person name="Jiang Y."/>
            <person name="Adhikari A."/>
            <person name="Zheng C.-J."/>
            <person name="Schuster L."/>
            <person name="Cowan T.M."/>
            <person name="Smanski M.J."/>
            <person name="Chevrette M.G."/>
            <person name="De Carvalho L.P.S."/>
            <person name="Shen B."/>
        </authorList>
    </citation>
    <scope>NUCLEOTIDE SEQUENCE [LARGE SCALE GENOMIC DNA]</scope>
    <source>
        <strain evidence="3 4">NPDC003029</strain>
    </source>
</reference>